<dbReference type="EMBL" id="BOMQ01000060">
    <property type="protein sequence ID" value="GIE51492.1"/>
    <property type="molecule type" value="Genomic_DNA"/>
</dbReference>
<protein>
    <submittedName>
        <fullName evidence="2">Uncharacterized protein</fullName>
    </submittedName>
</protein>
<comment type="caution">
    <text evidence="2">The sequence shown here is derived from an EMBL/GenBank/DDBJ whole genome shotgun (WGS) entry which is preliminary data.</text>
</comment>
<feature type="compositionally biased region" description="Polar residues" evidence="1">
    <location>
        <begin position="9"/>
        <end position="20"/>
    </location>
</feature>
<organism evidence="2 3">
    <name type="scientific">Actinoplanes nipponensis</name>
    <dbReference type="NCBI Taxonomy" id="135950"/>
    <lineage>
        <taxon>Bacteria</taxon>
        <taxon>Bacillati</taxon>
        <taxon>Actinomycetota</taxon>
        <taxon>Actinomycetes</taxon>
        <taxon>Micromonosporales</taxon>
        <taxon>Micromonosporaceae</taxon>
        <taxon>Actinoplanes</taxon>
    </lineage>
</organism>
<dbReference type="Proteomes" id="UP000647172">
    <property type="component" value="Unassembled WGS sequence"/>
</dbReference>
<feature type="region of interest" description="Disordered" evidence="1">
    <location>
        <begin position="1"/>
        <end position="52"/>
    </location>
</feature>
<proteinExistence type="predicted"/>
<dbReference type="RefSeq" id="WP_203772095.1">
    <property type="nucleotide sequence ID" value="NZ_BAAAYJ010000099.1"/>
</dbReference>
<keyword evidence="3" id="KW-1185">Reference proteome</keyword>
<name>A0A919JLR6_9ACTN</name>
<evidence type="ECO:0000313" key="2">
    <source>
        <dbReference type="EMBL" id="GIE51492.1"/>
    </source>
</evidence>
<reference evidence="2" key="1">
    <citation type="submission" date="2021-01" db="EMBL/GenBank/DDBJ databases">
        <title>Whole genome shotgun sequence of Actinoplanes nipponensis NBRC 14063.</title>
        <authorList>
            <person name="Komaki H."/>
            <person name="Tamura T."/>
        </authorList>
    </citation>
    <scope>NUCLEOTIDE SEQUENCE</scope>
    <source>
        <strain evidence="2">NBRC 14063</strain>
    </source>
</reference>
<evidence type="ECO:0000313" key="3">
    <source>
        <dbReference type="Proteomes" id="UP000647172"/>
    </source>
</evidence>
<dbReference type="AlphaFoldDB" id="A0A919JLR6"/>
<accession>A0A919JLR6</accession>
<gene>
    <name evidence="2" type="ORF">Ani05nite_50260</name>
</gene>
<evidence type="ECO:0000256" key="1">
    <source>
        <dbReference type="SAM" id="MobiDB-lite"/>
    </source>
</evidence>
<sequence length="260" mass="28300">MSRPRSAHSSRPDTSANVTSDHAARNNRWSATAAEQARPAARDSSEQAQDPTVGQWAGFVRELIDARIDPADLVSVAAEVAADRDYPHHVRNLIARRACQLAQQTCPPTATATLLAIRTYAVVLDDAGHHEQAADLWQQLATRYQTAQLPGLAQQSRLAYAAGLHRQGRCVEALDQISLAWQTAREAVDEQSPAAATVLRLYRLMLDACHPGVNTTPARPTAPDQALQPNALLDTPPLTGVLEHRRVCAYRSRMGSRAGR</sequence>